<comment type="caution">
    <text evidence="2">The sequence shown here is derived from an EMBL/GenBank/DDBJ whole genome shotgun (WGS) entry which is preliminary data.</text>
</comment>
<keyword evidence="3" id="KW-1185">Reference proteome</keyword>
<dbReference type="Proteomes" id="UP000770717">
    <property type="component" value="Unassembled WGS sequence"/>
</dbReference>
<accession>A0A8J6EW89</accession>
<keyword evidence="1" id="KW-1133">Transmembrane helix</keyword>
<dbReference type="AlphaFoldDB" id="A0A8J6EW89"/>
<protein>
    <submittedName>
        <fullName evidence="2">Uncharacterized protein</fullName>
    </submittedName>
</protein>
<reference evidence="2" key="1">
    <citation type="thesis" date="2020" institute="ProQuest LLC" country="789 East Eisenhower Parkway, Ann Arbor, MI, USA">
        <title>Comparative Genomics and Chromosome Evolution.</title>
        <authorList>
            <person name="Mudd A.B."/>
        </authorList>
    </citation>
    <scope>NUCLEOTIDE SEQUENCE</scope>
    <source>
        <strain evidence="2">HN-11 Male</strain>
        <tissue evidence="2">Kidney and liver</tissue>
    </source>
</reference>
<name>A0A8J6EW89_ELECQ</name>
<dbReference type="EMBL" id="WNTK01000011">
    <property type="protein sequence ID" value="KAG9476055.1"/>
    <property type="molecule type" value="Genomic_DNA"/>
</dbReference>
<organism evidence="2 3">
    <name type="scientific">Eleutherodactylus coqui</name>
    <name type="common">Puerto Rican coqui</name>
    <dbReference type="NCBI Taxonomy" id="57060"/>
    <lineage>
        <taxon>Eukaryota</taxon>
        <taxon>Metazoa</taxon>
        <taxon>Chordata</taxon>
        <taxon>Craniata</taxon>
        <taxon>Vertebrata</taxon>
        <taxon>Euteleostomi</taxon>
        <taxon>Amphibia</taxon>
        <taxon>Batrachia</taxon>
        <taxon>Anura</taxon>
        <taxon>Neobatrachia</taxon>
        <taxon>Hyloidea</taxon>
        <taxon>Eleutherodactylidae</taxon>
        <taxon>Eleutherodactylinae</taxon>
        <taxon>Eleutherodactylus</taxon>
        <taxon>Eleutherodactylus</taxon>
    </lineage>
</organism>
<keyword evidence="1" id="KW-0472">Membrane</keyword>
<proteinExistence type="predicted"/>
<evidence type="ECO:0000313" key="3">
    <source>
        <dbReference type="Proteomes" id="UP000770717"/>
    </source>
</evidence>
<evidence type="ECO:0000313" key="2">
    <source>
        <dbReference type="EMBL" id="KAG9476055.1"/>
    </source>
</evidence>
<gene>
    <name evidence="2" type="ORF">GDO78_002887</name>
</gene>
<evidence type="ECO:0000256" key="1">
    <source>
        <dbReference type="SAM" id="Phobius"/>
    </source>
</evidence>
<feature type="transmembrane region" description="Helical" evidence="1">
    <location>
        <begin position="54"/>
        <end position="73"/>
    </location>
</feature>
<sequence length="81" mass="9136">MCIILGFGVLGSDLCKYCINNIRFPYCLGDSDEWCGDRAHSLLCIFSNTLARSWHYPIICFIVTVCALIYVSLIHQSCLVI</sequence>
<keyword evidence="1" id="KW-0812">Transmembrane</keyword>